<evidence type="ECO:0000313" key="18">
    <source>
        <dbReference type="Proteomes" id="UP000307217"/>
    </source>
</evidence>
<dbReference type="Pfam" id="PF04151">
    <property type="entry name" value="PPC"/>
    <property type="match status" value="1"/>
</dbReference>
<dbReference type="CDD" id="cd07477">
    <property type="entry name" value="Peptidases_S8_Subtilisin_subset"/>
    <property type="match status" value="1"/>
</dbReference>
<keyword evidence="6 9" id="KW-0378">Hydrolase</keyword>
<keyword evidence="3 9" id="KW-0645">Protease</keyword>
<dbReference type="InterPro" id="IPR034202">
    <property type="entry name" value="Subtilisin_Carlsberg-like"/>
</dbReference>
<evidence type="ECO:0000256" key="9">
    <source>
        <dbReference type="PROSITE-ProRule" id="PRU01240"/>
    </source>
</evidence>
<feature type="active site" description="Charge relay system" evidence="8 9">
    <location>
        <position position="186"/>
    </location>
</feature>
<evidence type="ECO:0000259" key="14">
    <source>
        <dbReference type="Pfam" id="PF04151"/>
    </source>
</evidence>
<evidence type="ECO:0000259" key="13">
    <source>
        <dbReference type="Pfam" id="PF02225"/>
    </source>
</evidence>
<dbReference type="Pfam" id="PF02225">
    <property type="entry name" value="PA"/>
    <property type="match status" value="1"/>
</dbReference>
<feature type="domain" description="Peptidase S8/S53" evidence="12">
    <location>
        <begin position="144"/>
        <end position="335"/>
    </location>
</feature>
<feature type="domain" description="Peptidase C-terminal archaeal/bacterial" evidence="14">
    <location>
        <begin position="558"/>
        <end position="624"/>
    </location>
</feature>
<dbReference type="InterPro" id="IPR023828">
    <property type="entry name" value="Peptidase_S8_Ser-AS"/>
</dbReference>
<protein>
    <submittedName>
        <fullName evidence="15">Peptidase S8</fullName>
    </submittedName>
</protein>
<feature type="domain" description="Peptidase S8/S53" evidence="12">
    <location>
        <begin position="453"/>
        <end position="514"/>
    </location>
</feature>
<comment type="caution">
    <text evidence="15">The sequence shown here is derived from an EMBL/GenBank/DDBJ whole genome shotgun (WGS) entry which is preliminary data.</text>
</comment>
<reference evidence="15" key="3">
    <citation type="submission" date="2019-09" db="EMBL/GenBank/DDBJ databases">
        <title>Co-occurence of chitin degradation, pigmentation and bioactivity in marine Pseudoalteromonas.</title>
        <authorList>
            <person name="Sonnenschein E.C."/>
            <person name="Bech P.K."/>
        </authorList>
    </citation>
    <scope>NUCLEOTIDE SEQUENCE</scope>
    <source>
        <strain evidence="15">S3790</strain>
        <strain evidence="16 17">S3895</strain>
    </source>
</reference>
<proteinExistence type="inferred from homology"/>
<dbReference type="EMBL" id="PNBW01000120">
    <property type="protein sequence ID" value="TMO70964.1"/>
    <property type="molecule type" value="Genomic_DNA"/>
</dbReference>
<keyword evidence="17" id="KW-1185">Reference proteome</keyword>
<evidence type="ECO:0000256" key="3">
    <source>
        <dbReference type="ARBA" id="ARBA00022670"/>
    </source>
</evidence>
<evidence type="ECO:0000256" key="11">
    <source>
        <dbReference type="SAM" id="SignalP"/>
    </source>
</evidence>
<comment type="similarity">
    <text evidence="1 9 10">Belongs to the peptidase S8 family.</text>
</comment>
<evidence type="ECO:0000313" key="15">
    <source>
        <dbReference type="EMBL" id="TMO67959.1"/>
    </source>
</evidence>
<dbReference type="Pfam" id="PF00082">
    <property type="entry name" value="Peptidase_S8"/>
    <property type="match status" value="2"/>
</dbReference>
<dbReference type="SUPFAM" id="SSF52743">
    <property type="entry name" value="Subtilisin-like"/>
    <property type="match status" value="1"/>
</dbReference>
<reference evidence="18" key="2">
    <citation type="submission" date="2019-06" db="EMBL/GenBank/DDBJ databases">
        <title>Co-occurence of chitin degradation, pigmentation and bioactivity in marine Pseudoalteromonas.</title>
        <authorList>
            <person name="Sonnenschein E.C."/>
            <person name="Bech P.K."/>
        </authorList>
    </citation>
    <scope>NUCLEOTIDE SEQUENCE [LARGE SCALE GENOMIC DNA]</scope>
    <source>
        <strain evidence="18">S3790</strain>
    </source>
</reference>
<evidence type="ECO:0000256" key="6">
    <source>
        <dbReference type="ARBA" id="ARBA00022801"/>
    </source>
</evidence>
<evidence type="ECO:0000256" key="5">
    <source>
        <dbReference type="ARBA" id="ARBA00022729"/>
    </source>
</evidence>
<dbReference type="PROSITE" id="PS00138">
    <property type="entry name" value="SUBTILASE_SER"/>
    <property type="match status" value="1"/>
</dbReference>
<dbReference type="InterPro" id="IPR003137">
    <property type="entry name" value="PA_domain"/>
</dbReference>
<reference evidence="17 18" key="1">
    <citation type="submission" date="2018-01" db="EMBL/GenBank/DDBJ databases">
        <authorList>
            <person name="Paulsen S."/>
            <person name="Gram L.K."/>
        </authorList>
    </citation>
    <scope>NUCLEOTIDE SEQUENCE [LARGE SCALE GENOMIC DNA]</scope>
    <source>
        <strain evidence="15 18">S3790</strain>
        <strain evidence="16 17">S3895</strain>
    </source>
</reference>
<sequence length="641" mass="66580">MTKKQKNNKMIFSATLLSLAVSASLHAAPALEESEKSPLPKRYIVKYKTGTASTLMTQSSEMSHLAQSRMITLGINNAQFKPSLNAIVTPLTSSQLQTLQEDTNVEYVEEDLPRRLMSQETPYGISLVQADLVDDMVASAASGGKKICVIDSGLDLPHEDMGSNGGTITGTNDRGTGNWFEHGGPHGTHVAGTIAALNNGIGVRGVIGTDPSMHIIKVFNASGWGYSSELVDAVNKCQAAGADVVNMSLGGAGSSTTERNGMQAAADAGMLLIAAAGNDGVLSNPTDLESFPASYDSVMSVGGVDKNKDLYTSSQKNDQVEIAAPGVDVQSAYPEGDGSLVTLTVNNVAYETNAMENQGVVTAPLYDFATGEVQDTGASGKVCLIQRGAISFHDKVKNCEDSGGLGAIIYNNAAGSFSGTLGDSNQTTIPGLTVSDVAGTAMLADVGTSAAVNISPGNYGKMTGTSMASPHVAGVAALVWSHHPSCTAEQIRTVLTATAEDLGAPGRDVQFGHGLVQAKAALDYLNSNGCSGSPGGSLPTIDETVNNINVSRRSWVRYTFDLAEGYSDFNVAMSGGTGDADLYVTYGKASTRSQWDCRPYAGGNVENCAFQNPQAGTWYIDVYGYSAAAGVTLNVTATSSK</sequence>
<evidence type="ECO:0000256" key="4">
    <source>
        <dbReference type="ARBA" id="ARBA00022723"/>
    </source>
</evidence>
<feature type="active site" description="Charge relay system" evidence="8 9">
    <location>
        <position position="466"/>
    </location>
</feature>
<dbReference type="Gene3D" id="3.50.30.30">
    <property type="match status" value="1"/>
</dbReference>
<dbReference type="PROSITE" id="PS51892">
    <property type="entry name" value="SUBTILASE"/>
    <property type="match status" value="1"/>
</dbReference>
<dbReference type="PROSITE" id="PS00136">
    <property type="entry name" value="SUBTILASE_ASP"/>
    <property type="match status" value="1"/>
</dbReference>
<keyword evidence="2" id="KW-0134">Cell wall</keyword>
<dbReference type="InterPro" id="IPR007280">
    <property type="entry name" value="Peptidase_C_arc/bac"/>
</dbReference>
<dbReference type="PROSITE" id="PS00137">
    <property type="entry name" value="SUBTILASE_HIS"/>
    <property type="match status" value="1"/>
</dbReference>
<keyword evidence="2" id="KW-0964">Secreted</keyword>
<evidence type="ECO:0000256" key="7">
    <source>
        <dbReference type="ARBA" id="ARBA00022825"/>
    </source>
</evidence>
<dbReference type="Proteomes" id="UP000307164">
    <property type="component" value="Unassembled WGS sequence"/>
</dbReference>
<dbReference type="GO" id="GO:0004252">
    <property type="term" value="F:serine-type endopeptidase activity"/>
    <property type="evidence" value="ECO:0007669"/>
    <property type="project" value="UniProtKB-UniRule"/>
</dbReference>
<dbReference type="Gene3D" id="3.30.70.80">
    <property type="entry name" value="Peptidase S8 propeptide/proteinase inhibitor I9"/>
    <property type="match status" value="1"/>
</dbReference>
<dbReference type="GO" id="GO:0006508">
    <property type="term" value="P:proteolysis"/>
    <property type="evidence" value="ECO:0007669"/>
    <property type="project" value="UniProtKB-KW"/>
</dbReference>
<dbReference type="Proteomes" id="UP000307217">
    <property type="component" value="Unassembled WGS sequence"/>
</dbReference>
<feature type="chain" id="PRO_5024462804" evidence="11">
    <location>
        <begin position="28"/>
        <end position="641"/>
    </location>
</feature>
<dbReference type="InterPro" id="IPR036852">
    <property type="entry name" value="Peptidase_S8/S53_dom_sf"/>
</dbReference>
<name>A0A5S3V7V2_9GAMM</name>
<dbReference type="GO" id="GO:0005615">
    <property type="term" value="C:extracellular space"/>
    <property type="evidence" value="ECO:0007669"/>
    <property type="project" value="TreeGrafter"/>
</dbReference>
<dbReference type="InterPro" id="IPR000209">
    <property type="entry name" value="Peptidase_S8/S53_dom"/>
</dbReference>
<feature type="active site" description="Charge relay system" evidence="8 9">
    <location>
        <position position="151"/>
    </location>
</feature>
<dbReference type="SUPFAM" id="SSF54897">
    <property type="entry name" value="Protease propeptides/inhibitors"/>
    <property type="match status" value="1"/>
</dbReference>
<dbReference type="GO" id="GO:0046872">
    <property type="term" value="F:metal ion binding"/>
    <property type="evidence" value="ECO:0007669"/>
    <property type="project" value="UniProtKB-KW"/>
</dbReference>
<evidence type="ECO:0000256" key="2">
    <source>
        <dbReference type="ARBA" id="ARBA00022512"/>
    </source>
</evidence>
<evidence type="ECO:0000256" key="1">
    <source>
        <dbReference type="ARBA" id="ARBA00011073"/>
    </source>
</evidence>
<dbReference type="InterPro" id="IPR022398">
    <property type="entry name" value="Peptidase_S8_His-AS"/>
</dbReference>
<accession>A0A5S3V7V2</accession>
<keyword evidence="4" id="KW-0479">Metal-binding</keyword>
<evidence type="ECO:0000256" key="10">
    <source>
        <dbReference type="RuleBase" id="RU003355"/>
    </source>
</evidence>
<dbReference type="AlphaFoldDB" id="A0A5S3V7V2"/>
<evidence type="ECO:0000256" key="8">
    <source>
        <dbReference type="PIRSR" id="PIRSR615500-1"/>
    </source>
</evidence>
<dbReference type="InterPro" id="IPR023827">
    <property type="entry name" value="Peptidase_S8_Asp-AS"/>
</dbReference>
<dbReference type="Gene3D" id="2.60.120.380">
    <property type="match status" value="1"/>
</dbReference>
<feature type="domain" description="PA" evidence="13">
    <location>
        <begin position="362"/>
        <end position="441"/>
    </location>
</feature>
<dbReference type="EMBL" id="PNBX01000047">
    <property type="protein sequence ID" value="TMO67959.1"/>
    <property type="molecule type" value="Genomic_DNA"/>
</dbReference>
<dbReference type="InterPro" id="IPR037045">
    <property type="entry name" value="S8pro/Inhibitor_I9_sf"/>
</dbReference>
<organism evidence="15 18">
    <name type="scientific">Pseudoalteromonas aurantia</name>
    <dbReference type="NCBI Taxonomy" id="43654"/>
    <lineage>
        <taxon>Bacteria</taxon>
        <taxon>Pseudomonadati</taxon>
        <taxon>Pseudomonadota</taxon>
        <taxon>Gammaproteobacteria</taxon>
        <taxon>Alteromonadales</taxon>
        <taxon>Pseudoalteromonadaceae</taxon>
        <taxon>Pseudoalteromonas</taxon>
    </lineage>
</organism>
<dbReference type="PANTHER" id="PTHR43806:SF11">
    <property type="entry name" value="CEREVISIN-RELATED"/>
    <property type="match status" value="1"/>
</dbReference>
<gene>
    <name evidence="15" type="ORF">CWC19_11605</name>
    <name evidence="16" type="ORF">CWC20_18760</name>
</gene>
<dbReference type="PANTHER" id="PTHR43806">
    <property type="entry name" value="PEPTIDASE S8"/>
    <property type="match status" value="1"/>
</dbReference>
<dbReference type="InterPro" id="IPR050131">
    <property type="entry name" value="Peptidase_S8_subtilisin-like"/>
</dbReference>
<keyword evidence="7 9" id="KW-0720">Serine protease</keyword>
<evidence type="ECO:0000313" key="17">
    <source>
        <dbReference type="Proteomes" id="UP000307164"/>
    </source>
</evidence>
<dbReference type="InterPro" id="IPR015500">
    <property type="entry name" value="Peptidase_S8_subtilisin-rel"/>
</dbReference>
<dbReference type="RefSeq" id="WP_138592021.1">
    <property type="nucleotide sequence ID" value="NZ_PNBW01000120.1"/>
</dbReference>
<keyword evidence="5 11" id="KW-0732">Signal</keyword>
<feature type="signal peptide" evidence="11">
    <location>
        <begin position="1"/>
        <end position="27"/>
    </location>
</feature>
<dbReference type="Gene3D" id="3.40.50.200">
    <property type="entry name" value="Peptidase S8/S53 domain"/>
    <property type="match status" value="1"/>
</dbReference>
<evidence type="ECO:0000313" key="16">
    <source>
        <dbReference type="EMBL" id="TMO70964.1"/>
    </source>
</evidence>
<evidence type="ECO:0000259" key="12">
    <source>
        <dbReference type="Pfam" id="PF00082"/>
    </source>
</evidence>
<dbReference type="OrthoDB" id="9790784at2"/>
<dbReference type="PRINTS" id="PR00723">
    <property type="entry name" value="SUBTILISIN"/>
</dbReference>